<feature type="binding site" evidence="9">
    <location>
        <position position="10"/>
    </location>
    <ligand>
        <name>substrate</name>
    </ligand>
</feature>
<dbReference type="EMBL" id="JACHFE010000003">
    <property type="protein sequence ID" value="MBB5321128.1"/>
    <property type="molecule type" value="Genomic_DNA"/>
</dbReference>
<feature type="binding site" evidence="9">
    <location>
        <position position="48"/>
    </location>
    <ligand>
        <name>substrate</name>
    </ligand>
</feature>
<evidence type="ECO:0000256" key="1">
    <source>
        <dbReference type="ARBA" id="ARBA00001043"/>
    </source>
</evidence>
<gene>
    <name evidence="12" type="ORF">HNR38_001614</name>
</gene>
<comment type="subunit">
    <text evidence="4 10">Homotetramer.</text>
</comment>
<organism evidence="12 13">
    <name type="scientific">Marinobacter oulmenensis</name>
    <dbReference type="NCBI Taxonomy" id="643747"/>
    <lineage>
        <taxon>Bacteria</taxon>
        <taxon>Pseudomonadati</taxon>
        <taxon>Pseudomonadota</taxon>
        <taxon>Gammaproteobacteria</taxon>
        <taxon>Pseudomonadales</taxon>
        <taxon>Marinobacteraceae</taxon>
        <taxon>Marinobacter</taxon>
    </lineage>
</organism>
<dbReference type="Pfam" id="PF00576">
    <property type="entry name" value="Transthyretin"/>
    <property type="match status" value="1"/>
</dbReference>
<dbReference type="CDD" id="cd05822">
    <property type="entry name" value="TLP_HIUase"/>
    <property type="match status" value="1"/>
</dbReference>
<dbReference type="GO" id="GO:0006144">
    <property type="term" value="P:purine nucleobase metabolic process"/>
    <property type="evidence" value="ECO:0007669"/>
    <property type="project" value="UniProtKB-KW"/>
</dbReference>
<evidence type="ECO:0000256" key="4">
    <source>
        <dbReference type="ARBA" id="ARBA00011881"/>
    </source>
</evidence>
<comment type="function">
    <text evidence="2">Catalyzes the hydrolysis of 5-hydroxyisourate (HIU) to 2-oxo-4-hydroxy-4-carboxy-5-ureidoimidazoline (OHCU).</text>
</comment>
<comment type="catalytic activity">
    <reaction evidence="1 10">
        <text>5-hydroxyisourate + H2O = 5-hydroxy-2-oxo-4-ureido-2,5-dihydro-1H-imidazole-5-carboxylate + H(+)</text>
        <dbReference type="Rhea" id="RHEA:23736"/>
        <dbReference type="ChEBI" id="CHEBI:15377"/>
        <dbReference type="ChEBI" id="CHEBI:15378"/>
        <dbReference type="ChEBI" id="CHEBI:18072"/>
        <dbReference type="ChEBI" id="CHEBI:58639"/>
        <dbReference type="EC" id="3.5.2.17"/>
    </reaction>
</comment>
<reference evidence="12 13" key="1">
    <citation type="submission" date="2020-08" db="EMBL/GenBank/DDBJ databases">
        <title>Genomic Encyclopedia of Type Strains, Phase IV (KMG-IV): sequencing the most valuable type-strain genomes for metagenomic binning, comparative biology and taxonomic classification.</title>
        <authorList>
            <person name="Goeker M."/>
        </authorList>
    </citation>
    <scope>NUCLEOTIDE SEQUENCE [LARGE SCALE GENOMIC DNA]</scope>
    <source>
        <strain evidence="12 13">DSM 22359</strain>
    </source>
</reference>
<evidence type="ECO:0000256" key="9">
    <source>
        <dbReference type="PIRSR" id="PIRSR600895-51"/>
    </source>
</evidence>
<dbReference type="GO" id="GO:0033971">
    <property type="term" value="F:hydroxyisourate hydrolase activity"/>
    <property type="evidence" value="ECO:0007669"/>
    <property type="project" value="UniProtKB-EC"/>
</dbReference>
<keyword evidence="7 10" id="KW-0659">Purine metabolism</keyword>
<evidence type="ECO:0000256" key="2">
    <source>
        <dbReference type="ARBA" id="ARBA00002704"/>
    </source>
</evidence>
<comment type="similarity">
    <text evidence="3 10">Belongs to the transthyretin family. 5-hydroxyisourate hydrolase subfamily.</text>
</comment>
<feature type="domain" description="Transthyretin/hydroxyisourate hydrolase" evidence="11">
    <location>
        <begin position="7"/>
        <end position="113"/>
    </location>
</feature>
<protein>
    <recommendedName>
        <fullName evidence="6 10">5-hydroxyisourate hydrolase</fullName>
        <shortName evidence="10">HIU hydrolase</shortName>
        <shortName evidence="10">HIUHase</shortName>
        <ecNumber evidence="5 10">3.5.2.17</ecNumber>
    </recommendedName>
</protein>
<dbReference type="NCBIfam" id="TIGR02962">
    <property type="entry name" value="hdxy_isourate"/>
    <property type="match status" value="1"/>
</dbReference>
<accession>A0A840UK64</accession>
<dbReference type="InterPro" id="IPR000895">
    <property type="entry name" value="Transthyretin/HIU_hydrolase"/>
</dbReference>
<dbReference type="EC" id="3.5.2.17" evidence="5 10"/>
<evidence type="ECO:0000313" key="12">
    <source>
        <dbReference type="EMBL" id="MBB5321128.1"/>
    </source>
</evidence>
<feature type="binding site" evidence="9">
    <location>
        <position position="111"/>
    </location>
    <ligand>
        <name>substrate</name>
    </ligand>
</feature>
<dbReference type="PANTHER" id="PTHR10395:SF7">
    <property type="entry name" value="5-HYDROXYISOURATE HYDROLASE"/>
    <property type="match status" value="1"/>
</dbReference>
<comment type="caution">
    <text evidence="12">The sequence shown here is derived from an EMBL/GenBank/DDBJ whole genome shotgun (WGS) entry which is preliminary data.</text>
</comment>
<evidence type="ECO:0000256" key="5">
    <source>
        <dbReference type="ARBA" id="ARBA00012609"/>
    </source>
</evidence>
<evidence type="ECO:0000256" key="8">
    <source>
        <dbReference type="ARBA" id="ARBA00022801"/>
    </source>
</evidence>
<evidence type="ECO:0000256" key="3">
    <source>
        <dbReference type="ARBA" id="ARBA00009850"/>
    </source>
</evidence>
<dbReference type="InterPro" id="IPR036817">
    <property type="entry name" value="Transthyretin/HIU_hydrolase_sf"/>
</dbReference>
<evidence type="ECO:0000256" key="6">
    <source>
        <dbReference type="ARBA" id="ARBA00017539"/>
    </source>
</evidence>
<dbReference type="SUPFAM" id="SSF49472">
    <property type="entry name" value="Transthyretin (synonym: prealbumin)"/>
    <property type="match status" value="1"/>
</dbReference>
<name>A0A840UK64_9GAMM</name>
<dbReference type="AlphaFoldDB" id="A0A840UK64"/>
<dbReference type="InterPro" id="IPR023416">
    <property type="entry name" value="Transthyretin/HIU_hydrolase_d"/>
</dbReference>
<dbReference type="PANTHER" id="PTHR10395">
    <property type="entry name" value="URICASE AND TRANSTHYRETIN-RELATED"/>
    <property type="match status" value="1"/>
</dbReference>
<dbReference type="Proteomes" id="UP000591735">
    <property type="component" value="Unassembled WGS sequence"/>
</dbReference>
<dbReference type="PROSITE" id="PS00768">
    <property type="entry name" value="TRANSTHYRETIN_1"/>
    <property type="match status" value="1"/>
</dbReference>
<evidence type="ECO:0000259" key="11">
    <source>
        <dbReference type="Pfam" id="PF00576"/>
    </source>
</evidence>
<evidence type="ECO:0000256" key="10">
    <source>
        <dbReference type="RuleBase" id="RU361270"/>
    </source>
</evidence>
<keyword evidence="13" id="KW-1185">Reference proteome</keyword>
<dbReference type="RefSeq" id="WP_183701886.1">
    <property type="nucleotide sequence ID" value="NZ_JACHFE010000003.1"/>
</dbReference>
<evidence type="ECO:0000256" key="7">
    <source>
        <dbReference type="ARBA" id="ARBA00022631"/>
    </source>
</evidence>
<evidence type="ECO:0000313" key="13">
    <source>
        <dbReference type="Proteomes" id="UP000591735"/>
    </source>
</evidence>
<sequence>MTPKSPITTHILDLGSGRPASGVEVTLYRVRDQVPGAIATATTDDDGRVMNWFDDPVEQGHYRLVFATGAWYQARGLETFFPEVSLDFTVADPSAHYHVPLLLNQWGFSTYRGS</sequence>
<keyword evidence="8 10" id="KW-0378">Hydrolase</keyword>
<dbReference type="Gene3D" id="2.60.40.180">
    <property type="entry name" value="Transthyretin/hydroxyisourate hydrolase domain"/>
    <property type="match status" value="1"/>
</dbReference>
<dbReference type="PRINTS" id="PR00189">
    <property type="entry name" value="TRNSTHYRETIN"/>
</dbReference>
<dbReference type="InterPro" id="IPR014306">
    <property type="entry name" value="Hydroxyisourate_hydrolase"/>
</dbReference>
<proteinExistence type="inferred from homology"/>
<dbReference type="InterPro" id="IPR023418">
    <property type="entry name" value="Thyroxine_BS"/>
</dbReference>